<dbReference type="InterPro" id="IPR003721">
    <property type="entry name" value="Pantoate_ligase"/>
</dbReference>
<dbReference type="GO" id="GO:0004592">
    <property type="term" value="F:pantoate-beta-alanine ligase activity"/>
    <property type="evidence" value="ECO:0007669"/>
    <property type="project" value="InterPro"/>
</dbReference>
<gene>
    <name evidence="1" type="ORF">UFOPK4175_00819</name>
</gene>
<dbReference type="GO" id="GO:0015940">
    <property type="term" value="P:pantothenate biosynthetic process"/>
    <property type="evidence" value="ECO:0007669"/>
    <property type="project" value="InterPro"/>
</dbReference>
<sequence length="85" mass="8627">MQATAAAISDGSATSVESARAIGLERLRAAGVEAEYFTITDASNLEPADELTGTLLIACAATVGGVRLIDNLTVSANREAATARC</sequence>
<dbReference type="InterPro" id="IPR042176">
    <property type="entry name" value="Pantoate_ligase_C"/>
</dbReference>
<dbReference type="AlphaFoldDB" id="A0A6J7S4V3"/>
<dbReference type="Gene3D" id="3.30.1300.10">
    <property type="entry name" value="Pantoate-beta-alanine ligase, C-terminal domain"/>
    <property type="match status" value="1"/>
</dbReference>
<name>A0A6J7S4V3_9ZZZZ</name>
<dbReference type="SUPFAM" id="SSF52374">
    <property type="entry name" value="Nucleotidylyl transferase"/>
    <property type="match status" value="1"/>
</dbReference>
<dbReference type="EMBL" id="CAFBPX010000139">
    <property type="protein sequence ID" value="CAB5035588.1"/>
    <property type="molecule type" value="Genomic_DNA"/>
</dbReference>
<proteinExistence type="predicted"/>
<dbReference type="Pfam" id="PF02569">
    <property type="entry name" value="Pantoate_ligase"/>
    <property type="match status" value="1"/>
</dbReference>
<accession>A0A6J7S4V3</accession>
<reference evidence="1" key="1">
    <citation type="submission" date="2020-05" db="EMBL/GenBank/DDBJ databases">
        <authorList>
            <person name="Chiriac C."/>
            <person name="Salcher M."/>
            <person name="Ghai R."/>
            <person name="Kavagutti S V."/>
        </authorList>
    </citation>
    <scope>NUCLEOTIDE SEQUENCE</scope>
</reference>
<evidence type="ECO:0000313" key="1">
    <source>
        <dbReference type="EMBL" id="CAB5035588.1"/>
    </source>
</evidence>
<protein>
    <submittedName>
        <fullName evidence="1">Unannotated protein</fullName>
    </submittedName>
</protein>
<organism evidence="1">
    <name type="scientific">freshwater metagenome</name>
    <dbReference type="NCBI Taxonomy" id="449393"/>
    <lineage>
        <taxon>unclassified sequences</taxon>
        <taxon>metagenomes</taxon>
        <taxon>ecological metagenomes</taxon>
    </lineage>
</organism>